<reference evidence="2" key="2">
    <citation type="submission" date="2023-05" db="EMBL/GenBank/DDBJ databases">
        <authorList>
            <consortium name="Lawrence Berkeley National Laboratory"/>
            <person name="Steindorff A."/>
            <person name="Hensen N."/>
            <person name="Bonometti L."/>
            <person name="Westerberg I."/>
            <person name="Brannstrom I.O."/>
            <person name="Guillou S."/>
            <person name="Cros-Aarteil S."/>
            <person name="Calhoun S."/>
            <person name="Haridas S."/>
            <person name="Kuo A."/>
            <person name="Mondo S."/>
            <person name="Pangilinan J."/>
            <person name="Riley R."/>
            <person name="Labutti K."/>
            <person name="Andreopoulos B."/>
            <person name="Lipzen A."/>
            <person name="Chen C."/>
            <person name="Yanf M."/>
            <person name="Daum C."/>
            <person name="Ng V."/>
            <person name="Clum A."/>
            <person name="Ohm R."/>
            <person name="Martin F."/>
            <person name="Silar P."/>
            <person name="Natvig D."/>
            <person name="Lalanne C."/>
            <person name="Gautier V."/>
            <person name="Ament-Velasquez S.L."/>
            <person name="Kruys A."/>
            <person name="Hutchinson M.I."/>
            <person name="Powell A.J."/>
            <person name="Barry K."/>
            <person name="Miller A.N."/>
            <person name="Grigoriev I.V."/>
            <person name="Debuchy R."/>
            <person name="Gladieux P."/>
            <person name="Thoren M.H."/>
            <person name="Johannesson H."/>
        </authorList>
    </citation>
    <scope>NUCLEOTIDE SEQUENCE</scope>
    <source>
        <strain evidence="2">CBS 508.74</strain>
    </source>
</reference>
<dbReference type="EMBL" id="MU853342">
    <property type="protein sequence ID" value="KAK4112384.1"/>
    <property type="molecule type" value="Genomic_DNA"/>
</dbReference>
<accession>A0AAN6TDG1</accession>
<dbReference type="GeneID" id="89943504"/>
<feature type="region of interest" description="Disordered" evidence="1">
    <location>
        <begin position="83"/>
        <end position="113"/>
    </location>
</feature>
<keyword evidence="3" id="KW-1185">Reference proteome</keyword>
<dbReference type="AlphaFoldDB" id="A0AAN6TDG1"/>
<feature type="region of interest" description="Disordered" evidence="1">
    <location>
        <begin position="164"/>
        <end position="186"/>
    </location>
</feature>
<organism evidence="2 3">
    <name type="scientific">Canariomyces notabilis</name>
    <dbReference type="NCBI Taxonomy" id="2074819"/>
    <lineage>
        <taxon>Eukaryota</taxon>
        <taxon>Fungi</taxon>
        <taxon>Dikarya</taxon>
        <taxon>Ascomycota</taxon>
        <taxon>Pezizomycotina</taxon>
        <taxon>Sordariomycetes</taxon>
        <taxon>Sordariomycetidae</taxon>
        <taxon>Sordariales</taxon>
        <taxon>Chaetomiaceae</taxon>
        <taxon>Canariomyces</taxon>
    </lineage>
</organism>
<protein>
    <submittedName>
        <fullName evidence="2">Uncharacterized protein</fullName>
    </submittedName>
</protein>
<name>A0AAN6TDG1_9PEZI</name>
<gene>
    <name evidence="2" type="ORF">N656DRAFT_87454</name>
</gene>
<proteinExistence type="predicted"/>
<evidence type="ECO:0000313" key="2">
    <source>
        <dbReference type="EMBL" id="KAK4112384.1"/>
    </source>
</evidence>
<sequence>MTASQTKVVLSELLTISFNLWILTPKLLLVISIRQAAAAYLRHTRRQSLAPSYVECTSLVEYELVQDASSSLTSPLRSRAWKSNDCSPKRKQSGALMNAGSPWNSHKARPKSRGLTTFEEASARNGVAAATTSAKETIRLLRCLEEGDAPPLKPRVVPQDAVIADGGNNGVGQLNPGARIQKSEYR</sequence>
<dbReference type="Proteomes" id="UP001302812">
    <property type="component" value="Unassembled WGS sequence"/>
</dbReference>
<evidence type="ECO:0000313" key="3">
    <source>
        <dbReference type="Proteomes" id="UP001302812"/>
    </source>
</evidence>
<dbReference type="RefSeq" id="XP_064669954.1">
    <property type="nucleotide sequence ID" value="XM_064819378.1"/>
</dbReference>
<reference evidence="2" key="1">
    <citation type="journal article" date="2023" name="Mol. Phylogenet. Evol.">
        <title>Genome-scale phylogeny and comparative genomics of the fungal order Sordariales.</title>
        <authorList>
            <person name="Hensen N."/>
            <person name="Bonometti L."/>
            <person name="Westerberg I."/>
            <person name="Brannstrom I.O."/>
            <person name="Guillou S."/>
            <person name="Cros-Aarteil S."/>
            <person name="Calhoun S."/>
            <person name="Haridas S."/>
            <person name="Kuo A."/>
            <person name="Mondo S."/>
            <person name="Pangilinan J."/>
            <person name="Riley R."/>
            <person name="LaButti K."/>
            <person name="Andreopoulos B."/>
            <person name="Lipzen A."/>
            <person name="Chen C."/>
            <person name="Yan M."/>
            <person name="Daum C."/>
            <person name="Ng V."/>
            <person name="Clum A."/>
            <person name="Steindorff A."/>
            <person name="Ohm R.A."/>
            <person name="Martin F."/>
            <person name="Silar P."/>
            <person name="Natvig D.O."/>
            <person name="Lalanne C."/>
            <person name="Gautier V."/>
            <person name="Ament-Velasquez S.L."/>
            <person name="Kruys A."/>
            <person name="Hutchinson M.I."/>
            <person name="Powell A.J."/>
            <person name="Barry K."/>
            <person name="Miller A.N."/>
            <person name="Grigoriev I.V."/>
            <person name="Debuchy R."/>
            <person name="Gladieux P."/>
            <person name="Hiltunen Thoren M."/>
            <person name="Johannesson H."/>
        </authorList>
    </citation>
    <scope>NUCLEOTIDE SEQUENCE</scope>
    <source>
        <strain evidence="2">CBS 508.74</strain>
    </source>
</reference>
<comment type="caution">
    <text evidence="2">The sequence shown here is derived from an EMBL/GenBank/DDBJ whole genome shotgun (WGS) entry which is preliminary data.</text>
</comment>
<evidence type="ECO:0000256" key="1">
    <source>
        <dbReference type="SAM" id="MobiDB-lite"/>
    </source>
</evidence>